<feature type="transmembrane region" description="Helical" evidence="1">
    <location>
        <begin position="21"/>
        <end position="40"/>
    </location>
</feature>
<dbReference type="Proteomes" id="UP001059380">
    <property type="component" value="Chromosome"/>
</dbReference>
<keyword evidence="1" id="KW-0812">Transmembrane</keyword>
<evidence type="ECO:0000313" key="2">
    <source>
        <dbReference type="EMBL" id="UWZ82280.1"/>
    </source>
</evidence>
<sequence>MTLRARRLVVSRVAKRPAPRMAIAFTAVLALMTVFLMLRLTSPTGGSLSSRTHQTRTVPATAAQSRIAWTDTFGDGTPDFLRLNDAADQAAFRRWFTLIAEYQAIRPRNEVPAEIVDCASLLRYSYREAFRRHDELWFMATGIEVAPPPGEIRAWQYPNTPLGRGLFRVEPGDFQDSDVTSGAFAEFADAKTLVERNAFFVSRDVRAALPGDLLFYRQLGHSSPWHSMIVAQAGPDARVVYDTGPNHGEAGELRRVAISELIDHPEPEWRPLPANPNFLGVYRWNILRGTQ</sequence>
<keyword evidence="1" id="KW-1133">Transmembrane helix</keyword>
<keyword evidence="3" id="KW-1185">Reference proteome</keyword>
<proteinExistence type="predicted"/>
<dbReference type="KEGG" id="orp:MOP44_17060"/>
<accession>A0A9J7BHL1</accession>
<dbReference type="EMBL" id="CP093313">
    <property type="protein sequence ID" value="UWZ82280.1"/>
    <property type="molecule type" value="Genomic_DNA"/>
</dbReference>
<reference evidence="2" key="1">
    <citation type="submission" date="2021-04" db="EMBL/GenBank/DDBJ databases">
        <title>Phylogenetic analysis of Acidobacteriaceae.</title>
        <authorList>
            <person name="Qiu L."/>
            <person name="Zhang Q."/>
        </authorList>
    </citation>
    <scope>NUCLEOTIDE SEQUENCE</scope>
    <source>
        <strain evidence="2">DSM 25168</strain>
    </source>
</reference>
<dbReference type="InterPro" id="IPR009558">
    <property type="entry name" value="DUF1175"/>
</dbReference>
<dbReference type="Pfam" id="PF06672">
    <property type="entry name" value="DUF1175"/>
    <property type="match status" value="1"/>
</dbReference>
<organism evidence="2 3">
    <name type="scientific">Occallatibacter riparius</name>
    <dbReference type="NCBI Taxonomy" id="1002689"/>
    <lineage>
        <taxon>Bacteria</taxon>
        <taxon>Pseudomonadati</taxon>
        <taxon>Acidobacteriota</taxon>
        <taxon>Terriglobia</taxon>
        <taxon>Terriglobales</taxon>
        <taxon>Acidobacteriaceae</taxon>
        <taxon>Occallatibacter</taxon>
    </lineage>
</organism>
<evidence type="ECO:0000313" key="3">
    <source>
        <dbReference type="Proteomes" id="UP001059380"/>
    </source>
</evidence>
<dbReference type="RefSeq" id="WP_260791446.1">
    <property type="nucleotide sequence ID" value="NZ_CP093313.1"/>
</dbReference>
<dbReference type="AlphaFoldDB" id="A0A9J7BHL1"/>
<protein>
    <submittedName>
        <fullName evidence="2">DUF1175 domain-containing protein</fullName>
    </submittedName>
</protein>
<gene>
    <name evidence="2" type="ORF">MOP44_17060</name>
</gene>
<evidence type="ECO:0000256" key="1">
    <source>
        <dbReference type="SAM" id="Phobius"/>
    </source>
</evidence>
<keyword evidence="1" id="KW-0472">Membrane</keyword>
<name>A0A9J7BHL1_9BACT</name>